<evidence type="ECO:0000259" key="7">
    <source>
        <dbReference type="Pfam" id="PF14322"/>
    </source>
</evidence>
<keyword evidence="4" id="KW-0472">Membrane</keyword>
<dbReference type="CDD" id="cd08977">
    <property type="entry name" value="SusD"/>
    <property type="match status" value="1"/>
</dbReference>
<protein>
    <submittedName>
        <fullName evidence="8">RagB/SusD family nutrient uptake outer membrane protein</fullName>
    </submittedName>
</protein>
<comment type="caution">
    <text evidence="8">The sequence shown here is derived from an EMBL/GenBank/DDBJ whole genome shotgun (WGS) entry which is preliminary data.</text>
</comment>
<evidence type="ECO:0000256" key="5">
    <source>
        <dbReference type="ARBA" id="ARBA00023237"/>
    </source>
</evidence>
<keyword evidence="9" id="KW-1185">Reference proteome</keyword>
<dbReference type="RefSeq" id="WP_140594739.1">
    <property type="nucleotide sequence ID" value="NZ_VFWZ01000005.1"/>
</dbReference>
<dbReference type="OrthoDB" id="5694214at2"/>
<comment type="similarity">
    <text evidence="2">Belongs to the SusD family.</text>
</comment>
<dbReference type="Pfam" id="PF07980">
    <property type="entry name" value="SusD_RagB"/>
    <property type="match status" value="1"/>
</dbReference>
<evidence type="ECO:0000256" key="2">
    <source>
        <dbReference type="ARBA" id="ARBA00006275"/>
    </source>
</evidence>
<proteinExistence type="inferred from homology"/>
<feature type="domain" description="RagB/SusD" evidence="6">
    <location>
        <begin position="344"/>
        <end position="454"/>
    </location>
</feature>
<keyword evidence="3" id="KW-0732">Signal</keyword>
<dbReference type="EMBL" id="VFWZ01000005">
    <property type="protein sequence ID" value="TPN84403.1"/>
    <property type="molecule type" value="Genomic_DNA"/>
</dbReference>
<sequence>MTTLNKNIKRVKYYLCVILVVFASSCDDELEPQNFGEPVSEDFYTTPQQAEQALISVYSSLRVLYGSNFWGTMGTDIIFGEIGTDDFIKGGRTASNNAPLLERETYAYTTSSPIFEELWSLNYEGILFANLVLTNVPNIEFEDTDRQQEILAEASFLRALYYFDLVNSFGGVPLVTKPLEISDFNQPRASSEAIYKLIESDLQFAIDNLPSRFDRGVDFQGRADKGAALALMMRVLLYQNKNDQIRSFGDQLFALNYSLTPDYSTIFQPEGEWNSGSIFEVNFVTDANILGTGIPRRVNPNNNRGGGFVQATEDLRNEYEPNDPRLDATLFFNDSPFGTDWYVRKYAWEPFTNYPKPDIGGNNNSANNIRLIRLADAYLMYAEAIHATDPTMAIEFVNKVRRRARGTEANTVLPDLSPSLNGQNLLEAIWHERRVELAGEGFRFHDLIRTNRAESILTPLGFVKGTNEVVPLPATQVTLSKGVLEQNFGY</sequence>
<organism evidence="8 9">
    <name type="scientific">Aquimarina algicola</name>
    <dbReference type="NCBI Taxonomy" id="2589995"/>
    <lineage>
        <taxon>Bacteria</taxon>
        <taxon>Pseudomonadati</taxon>
        <taxon>Bacteroidota</taxon>
        <taxon>Flavobacteriia</taxon>
        <taxon>Flavobacteriales</taxon>
        <taxon>Flavobacteriaceae</taxon>
        <taxon>Aquimarina</taxon>
    </lineage>
</organism>
<comment type="subcellular location">
    <subcellularLocation>
        <location evidence="1">Cell outer membrane</location>
    </subcellularLocation>
</comment>
<feature type="domain" description="SusD-like N-terminal" evidence="7">
    <location>
        <begin position="107"/>
        <end position="237"/>
    </location>
</feature>
<dbReference type="Pfam" id="PF14322">
    <property type="entry name" value="SusD-like_3"/>
    <property type="match status" value="1"/>
</dbReference>
<dbReference type="InterPro" id="IPR012944">
    <property type="entry name" value="SusD_RagB_dom"/>
</dbReference>
<reference evidence="8 9" key="1">
    <citation type="submission" date="2019-06" db="EMBL/GenBank/DDBJ databases">
        <authorList>
            <person name="Meng X."/>
        </authorList>
    </citation>
    <scope>NUCLEOTIDE SEQUENCE [LARGE SCALE GENOMIC DNA]</scope>
    <source>
        <strain evidence="8 9">M625</strain>
    </source>
</reference>
<evidence type="ECO:0000313" key="9">
    <source>
        <dbReference type="Proteomes" id="UP000315540"/>
    </source>
</evidence>
<gene>
    <name evidence="8" type="ORF">FHK87_15820</name>
</gene>
<evidence type="ECO:0000256" key="4">
    <source>
        <dbReference type="ARBA" id="ARBA00023136"/>
    </source>
</evidence>
<evidence type="ECO:0000313" key="8">
    <source>
        <dbReference type="EMBL" id="TPN84403.1"/>
    </source>
</evidence>
<dbReference type="Proteomes" id="UP000315540">
    <property type="component" value="Unassembled WGS sequence"/>
</dbReference>
<dbReference type="SUPFAM" id="SSF48452">
    <property type="entry name" value="TPR-like"/>
    <property type="match status" value="1"/>
</dbReference>
<dbReference type="Gene3D" id="1.25.40.390">
    <property type="match status" value="1"/>
</dbReference>
<evidence type="ECO:0000256" key="1">
    <source>
        <dbReference type="ARBA" id="ARBA00004442"/>
    </source>
</evidence>
<dbReference type="PROSITE" id="PS51257">
    <property type="entry name" value="PROKAR_LIPOPROTEIN"/>
    <property type="match status" value="1"/>
</dbReference>
<accession>A0A504JA23</accession>
<dbReference type="AlphaFoldDB" id="A0A504JA23"/>
<evidence type="ECO:0000256" key="3">
    <source>
        <dbReference type="ARBA" id="ARBA00022729"/>
    </source>
</evidence>
<dbReference type="InterPro" id="IPR033985">
    <property type="entry name" value="SusD-like_N"/>
</dbReference>
<dbReference type="InterPro" id="IPR011990">
    <property type="entry name" value="TPR-like_helical_dom_sf"/>
</dbReference>
<name>A0A504JA23_9FLAO</name>
<evidence type="ECO:0000259" key="6">
    <source>
        <dbReference type="Pfam" id="PF07980"/>
    </source>
</evidence>
<keyword evidence="5" id="KW-0998">Cell outer membrane</keyword>
<dbReference type="GO" id="GO:0009279">
    <property type="term" value="C:cell outer membrane"/>
    <property type="evidence" value="ECO:0007669"/>
    <property type="project" value="UniProtKB-SubCell"/>
</dbReference>